<organism evidence="8 9">
    <name type="scientific">Muricoccus nepalensis</name>
    <dbReference type="NCBI Taxonomy" id="1854500"/>
    <lineage>
        <taxon>Bacteria</taxon>
        <taxon>Pseudomonadati</taxon>
        <taxon>Pseudomonadota</taxon>
        <taxon>Alphaproteobacteria</taxon>
        <taxon>Acetobacterales</taxon>
        <taxon>Roseomonadaceae</taxon>
        <taxon>Muricoccus</taxon>
    </lineage>
</organism>
<dbReference type="CDD" id="cd14332">
    <property type="entry name" value="UBA_RuvA_C"/>
    <property type="match status" value="1"/>
</dbReference>
<evidence type="ECO:0000256" key="2">
    <source>
        <dbReference type="ARBA" id="ARBA00022763"/>
    </source>
</evidence>
<feature type="region of interest" description="Domain II" evidence="6">
    <location>
        <begin position="64"/>
        <end position="141"/>
    </location>
</feature>
<feature type="region of interest" description="Flexible linker" evidence="6">
    <location>
        <begin position="142"/>
        <end position="154"/>
    </location>
</feature>
<dbReference type="Pfam" id="PF14520">
    <property type="entry name" value="HHH_5"/>
    <property type="match status" value="1"/>
</dbReference>
<dbReference type="HAMAP" id="MF_00031">
    <property type="entry name" value="DNA_HJ_migration_RuvA"/>
    <property type="match status" value="1"/>
</dbReference>
<evidence type="ECO:0000313" key="9">
    <source>
        <dbReference type="Proteomes" id="UP000317078"/>
    </source>
</evidence>
<keyword evidence="2 6" id="KW-0227">DNA damage</keyword>
<dbReference type="SUPFAM" id="SSF50249">
    <property type="entry name" value="Nucleic acid-binding proteins"/>
    <property type="match status" value="1"/>
</dbReference>
<dbReference type="Gene3D" id="1.10.8.10">
    <property type="entry name" value="DNA helicase RuvA subunit, C-terminal domain"/>
    <property type="match status" value="1"/>
</dbReference>
<dbReference type="GO" id="GO:0005737">
    <property type="term" value="C:cytoplasm"/>
    <property type="evidence" value="ECO:0007669"/>
    <property type="project" value="UniProtKB-SubCell"/>
</dbReference>
<evidence type="ECO:0000256" key="6">
    <source>
        <dbReference type="HAMAP-Rule" id="MF_00031"/>
    </source>
</evidence>
<accession>A0A502FCL8</accession>
<dbReference type="GO" id="GO:0005524">
    <property type="term" value="F:ATP binding"/>
    <property type="evidence" value="ECO:0007669"/>
    <property type="project" value="InterPro"/>
</dbReference>
<keyword evidence="5 6" id="KW-0234">DNA repair</keyword>
<evidence type="ECO:0000256" key="1">
    <source>
        <dbReference type="ARBA" id="ARBA00022490"/>
    </source>
</evidence>
<dbReference type="GO" id="GO:0009378">
    <property type="term" value="F:four-way junction helicase activity"/>
    <property type="evidence" value="ECO:0007669"/>
    <property type="project" value="InterPro"/>
</dbReference>
<dbReference type="InterPro" id="IPR013849">
    <property type="entry name" value="DNA_helicase_Holl-junc_RuvA_I"/>
</dbReference>
<evidence type="ECO:0000256" key="4">
    <source>
        <dbReference type="ARBA" id="ARBA00023172"/>
    </source>
</evidence>
<feature type="region of interest" description="Domain III" evidence="6">
    <location>
        <begin position="155"/>
        <end position="202"/>
    </location>
</feature>
<dbReference type="GO" id="GO:0009379">
    <property type="term" value="C:Holliday junction helicase complex"/>
    <property type="evidence" value="ECO:0007669"/>
    <property type="project" value="InterPro"/>
</dbReference>
<comment type="subunit">
    <text evidence="6">Homotetramer. Forms an RuvA(8)-RuvB(12)-Holliday junction (HJ) complex. HJ DNA is sandwiched between 2 RuvA tetramers; dsDNA enters through RuvA and exits via RuvB. An RuvB hexamer assembles on each DNA strand where it exits the tetramer. Each RuvB hexamer is contacted by two RuvA subunits (via domain III) on 2 adjacent RuvB subunits; this complex drives branch migration. In the full resolvosome a probable DNA-RuvA(4)-RuvB(12)-RuvC(2) complex forms which resolves the HJ.</text>
</comment>
<comment type="caution">
    <text evidence="8">The sequence shown here is derived from an EMBL/GenBank/DDBJ whole genome shotgun (WGS) entry which is preliminary data.</text>
</comment>
<keyword evidence="9" id="KW-1185">Reference proteome</keyword>
<comment type="caution">
    <text evidence="6">Lacks conserved residue(s) required for the propagation of feature annotation.</text>
</comment>
<dbReference type="SUPFAM" id="SSF46929">
    <property type="entry name" value="DNA helicase RuvA subunit, C-terminal domain"/>
    <property type="match status" value="1"/>
</dbReference>
<name>A0A502FCL8_9PROT</name>
<sequence>MIGKLTGRLDSVHEGGCILDVNGVGYLVAASSRAVAALPSDAKGTLWIETVVREDAITLYGFADAAERDWFRLLTGIQGVGPKVALGLLSALSPRDLAGAILAGDRGSLTRAPGVGPKLAIRLLSELREKVGGMPTGDLAFAVPAAPVPERGPAADAVSALLNLGWRRPEAASVVTRVLDRLGEGADLNTLIRESLKEMAPR</sequence>
<evidence type="ECO:0000256" key="5">
    <source>
        <dbReference type="ARBA" id="ARBA00023204"/>
    </source>
</evidence>
<dbReference type="InterPro" id="IPR000085">
    <property type="entry name" value="RuvA"/>
</dbReference>
<dbReference type="OrthoDB" id="5293449at2"/>
<dbReference type="Gene3D" id="1.10.150.20">
    <property type="entry name" value="5' to 3' exonuclease, C-terminal subdomain"/>
    <property type="match status" value="1"/>
</dbReference>
<dbReference type="InterPro" id="IPR011114">
    <property type="entry name" value="RuvA_C"/>
</dbReference>
<comment type="subcellular location">
    <subcellularLocation>
        <location evidence="6">Cytoplasm</location>
    </subcellularLocation>
</comment>
<reference evidence="8 9" key="1">
    <citation type="journal article" date="2019" name="Environ. Microbiol.">
        <title>Species interactions and distinct microbial communities in high Arctic permafrost affected cryosols are associated with the CH4 and CO2 gas fluxes.</title>
        <authorList>
            <person name="Altshuler I."/>
            <person name="Hamel J."/>
            <person name="Turney S."/>
            <person name="Magnuson E."/>
            <person name="Levesque R."/>
            <person name="Greer C."/>
            <person name="Whyte L.G."/>
        </authorList>
    </citation>
    <scope>NUCLEOTIDE SEQUENCE [LARGE SCALE GENOMIC DNA]</scope>
    <source>
        <strain evidence="8 9">S9.3B</strain>
    </source>
</reference>
<dbReference type="GO" id="GO:0048476">
    <property type="term" value="C:Holliday junction resolvase complex"/>
    <property type="evidence" value="ECO:0007669"/>
    <property type="project" value="UniProtKB-UniRule"/>
</dbReference>
<dbReference type="GO" id="GO:0006310">
    <property type="term" value="P:DNA recombination"/>
    <property type="evidence" value="ECO:0007669"/>
    <property type="project" value="UniProtKB-UniRule"/>
</dbReference>
<gene>
    <name evidence="6 8" type="primary">ruvA</name>
    <name evidence="8" type="ORF">EAH89_23975</name>
</gene>
<dbReference type="GO" id="GO:0000400">
    <property type="term" value="F:four-way junction DNA binding"/>
    <property type="evidence" value="ECO:0007669"/>
    <property type="project" value="UniProtKB-UniRule"/>
</dbReference>
<dbReference type="Gene3D" id="2.40.50.140">
    <property type="entry name" value="Nucleic acid-binding proteins"/>
    <property type="match status" value="1"/>
</dbReference>
<dbReference type="SMART" id="SM00278">
    <property type="entry name" value="HhH1"/>
    <property type="match status" value="2"/>
</dbReference>
<dbReference type="InterPro" id="IPR012340">
    <property type="entry name" value="NA-bd_OB-fold"/>
</dbReference>
<comment type="similarity">
    <text evidence="6">Belongs to the RuvA family.</text>
</comment>
<proteinExistence type="inferred from homology"/>
<dbReference type="InterPro" id="IPR003583">
    <property type="entry name" value="Hlx-hairpin-Hlx_DNA-bd_motif"/>
</dbReference>
<dbReference type="EMBL" id="RCZP01000037">
    <property type="protein sequence ID" value="TPG47051.1"/>
    <property type="molecule type" value="Genomic_DNA"/>
</dbReference>
<dbReference type="GO" id="GO:0006281">
    <property type="term" value="P:DNA repair"/>
    <property type="evidence" value="ECO:0007669"/>
    <property type="project" value="UniProtKB-UniRule"/>
</dbReference>
<dbReference type="Pfam" id="PF01330">
    <property type="entry name" value="RuvA_N"/>
    <property type="match status" value="1"/>
</dbReference>
<keyword evidence="1 6" id="KW-0963">Cytoplasm</keyword>
<keyword evidence="4 6" id="KW-0233">DNA recombination</keyword>
<evidence type="ECO:0000259" key="7">
    <source>
        <dbReference type="SMART" id="SM00278"/>
    </source>
</evidence>
<dbReference type="RefSeq" id="WP_140886264.1">
    <property type="nucleotide sequence ID" value="NZ_RCZP01000037.1"/>
</dbReference>
<dbReference type="InterPro" id="IPR010994">
    <property type="entry name" value="RuvA_2-like"/>
</dbReference>
<dbReference type="Pfam" id="PF07499">
    <property type="entry name" value="RuvA_C"/>
    <property type="match status" value="1"/>
</dbReference>
<dbReference type="SUPFAM" id="SSF47781">
    <property type="entry name" value="RuvA domain 2-like"/>
    <property type="match status" value="1"/>
</dbReference>
<comment type="domain">
    <text evidence="6">Has three domains with a flexible linker between the domains II and III and assumes an 'L' shape. Domain III is highly mobile and contacts RuvB.</text>
</comment>
<feature type="domain" description="Helix-hairpin-helix DNA-binding motif class 1" evidence="7">
    <location>
        <begin position="107"/>
        <end position="126"/>
    </location>
</feature>
<dbReference type="InterPro" id="IPR036267">
    <property type="entry name" value="RuvA_C_sf"/>
</dbReference>
<feature type="domain" description="Helix-hairpin-helix DNA-binding motif class 1" evidence="7">
    <location>
        <begin position="72"/>
        <end position="91"/>
    </location>
</feature>
<evidence type="ECO:0000256" key="3">
    <source>
        <dbReference type="ARBA" id="ARBA00023125"/>
    </source>
</evidence>
<dbReference type="Proteomes" id="UP000317078">
    <property type="component" value="Unassembled WGS sequence"/>
</dbReference>
<dbReference type="AlphaFoldDB" id="A0A502FCL8"/>
<evidence type="ECO:0000313" key="8">
    <source>
        <dbReference type="EMBL" id="TPG47051.1"/>
    </source>
</evidence>
<protein>
    <recommendedName>
        <fullName evidence="6">Holliday junction branch migration complex subunit RuvA</fullName>
    </recommendedName>
</protein>
<keyword evidence="3 6" id="KW-0238">DNA-binding</keyword>
<comment type="function">
    <text evidence="6">The RuvA-RuvB-RuvC complex processes Holliday junction (HJ) DNA during genetic recombination and DNA repair, while the RuvA-RuvB complex plays an important role in the rescue of blocked DNA replication forks via replication fork reversal (RFR). RuvA specifically binds to HJ cruciform DNA, conferring on it an open structure. The RuvB hexamer acts as an ATP-dependent pump, pulling dsDNA into and through the RuvAB complex. HJ branch migration allows RuvC to scan DNA until it finds its consensus sequence, where it cleaves and resolves the cruciform DNA.</text>
</comment>
<dbReference type="NCBIfam" id="TIGR00084">
    <property type="entry name" value="ruvA"/>
    <property type="match status" value="1"/>
</dbReference>